<proteinExistence type="predicted"/>
<evidence type="ECO:0000313" key="1">
    <source>
        <dbReference type="EMBL" id="POZ56975.1"/>
    </source>
</evidence>
<reference evidence="1 2" key="1">
    <citation type="submission" date="2017-11" db="EMBL/GenBank/DDBJ databases">
        <title>Genome sequence of Lysinibacillus sphaericus, a lignin-degrading bacteria isolated from municipal solid waste soil.</title>
        <authorList>
            <person name="Persinoti G.F."/>
            <person name="Paixao D.A."/>
            <person name="Bugg T.D."/>
            <person name="Squina F.M."/>
        </authorList>
    </citation>
    <scope>NUCLEOTIDE SEQUENCE [LARGE SCALE GENOMIC DNA]</scope>
    <source>
        <strain evidence="1 2">A1</strain>
    </source>
</reference>
<dbReference type="AlphaFoldDB" id="A0A2S5D1N3"/>
<organism evidence="1 2">
    <name type="scientific">Lysinibacillus sphaericus</name>
    <name type="common">Bacillus sphaericus</name>
    <dbReference type="NCBI Taxonomy" id="1421"/>
    <lineage>
        <taxon>Bacteria</taxon>
        <taxon>Bacillati</taxon>
        <taxon>Bacillota</taxon>
        <taxon>Bacilli</taxon>
        <taxon>Bacillales</taxon>
        <taxon>Bacillaceae</taxon>
        <taxon>Lysinibacillus</taxon>
    </lineage>
</organism>
<dbReference type="Proteomes" id="UP000237319">
    <property type="component" value="Unassembled WGS sequence"/>
</dbReference>
<sequence length="197" mass="23134">MSSSSDLRLLTWDSFSKSVVLCMSKLKIETFIGEEDITAPVYKIESFPITSPLAVEKAQNILEENEGDYLSGFVSLIYNEMVIFSEEQLTEDLLDTWCDLIYILNHRYDGRSIDITFLDNYKGNALVQEIGHFYEIQLNHLQRFLVPIELFRNEVKKEFLNFVEFCKNEKLQFAEDSLYRGLLETYDELLYDEDERS</sequence>
<comment type="caution">
    <text evidence="1">The sequence shown here is derived from an EMBL/GenBank/DDBJ whole genome shotgun (WGS) entry which is preliminary data.</text>
</comment>
<name>A0A2S5D1N3_LYSSH</name>
<dbReference type="EMBL" id="PGLV01000001">
    <property type="protein sequence ID" value="POZ56975.1"/>
    <property type="molecule type" value="Genomic_DNA"/>
</dbReference>
<keyword evidence="2" id="KW-1185">Reference proteome</keyword>
<protein>
    <submittedName>
        <fullName evidence="1">Uncharacterized protein</fullName>
    </submittedName>
</protein>
<evidence type="ECO:0000313" key="2">
    <source>
        <dbReference type="Proteomes" id="UP000237319"/>
    </source>
</evidence>
<gene>
    <name evidence="1" type="ORF">LYSIN_01758</name>
</gene>
<accession>A0A2S5D1N3</accession>